<dbReference type="AlphaFoldDB" id="A0A834D1H3"/>
<gene>
    <name evidence="4" type="ORF">F2P56_004346</name>
</gene>
<dbReference type="GO" id="GO:0016746">
    <property type="term" value="F:acyltransferase activity"/>
    <property type="evidence" value="ECO:0007669"/>
    <property type="project" value="UniProtKB-KW"/>
</dbReference>
<dbReference type="Gramene" id="Jr02_12590_p1">
    <property type="protein sequence ID" value="cds.Jr02_12590_p1"/>
    <property type="gene ID" value="Jr02_12590"/>
</dbReference>
<dbReference type="InterPro" id="IPR023213">
    <property type="entry name" value="CAT-like_dom_sf"/>
</dbReference>
<dbReference type="Gene3D" id="3.30.559.10">
    <property type="entry name" value="Chloramphenicol acetyltransferase-like domain"/>
    <property type="match status" value="2"/>
</dbReference>
<proteinExistence type="inferred from homology"/>
<comment type="similarity">
    <text evidence="1">Belongs to the plant acyltransferase family.</text>
</comment>
<evidence type="ECO:0008006" key="6">
    <source>
        <dbReference type="Google" id="ProtNLM"/>
    </source>
</evidence>
<evidence type="ECO:0000256" key="2">
    <source>
        <dbReference type="ARBA" id="ARBA00022679"/>
    </source>
</evidence>
<reference evidence="4" key="1">
    <citation type="submission" date="2015-10" db="EMBL/GenBank/DDBJ databases">
        <authorList>
            <person name="Martinez-Garcia P.J."/>
            <person name="Crepeau M.W."/>
            <person name="Puiu D."/>
            <person name="Gonzalez-Ibeas D."/>
            <person name="Whalen J."/>
            <person name="Stevens K."/>
            <person name="Paul R."/>
            <person name="Butterfield T."/>
            <person name="Britton M."/>
            <person name="Reagan R."/>
            <person name="Chakraborty S."/>
            <person name="Walawage S.L."/>
            <person name="Vasquez-Gross H.A."/>
            <person name="Cardeno C."/>
            <person name="Famula R."/>
            <person name="Pratt K."/>
            <person name="Kuruganti S."/>
            <person name="Aradhya M.K."/>
            <person name="Leslie C.A."/>
            <person name="Dandekar A.M."/>
            <person name="Salzberg S.L."/>
            <person name="Wegrzyn J.L."/>
            <person name="Langley C.H."/>
            <person name="Neale D.B."/>
        </authorList>
    </citation>
    <scope>NUCLEOTIDE SEQUENCE</scope>
    <source>
        <tissue evidence="4">Leaves</tissue>
    </source>
</reference>
<dbReference type="PANTHER" id="PTHR31623:SF19">
    <property type="entry name" value="VINORINE SYNTHASE-RELATED"/>
    <property type="match status" value="1"/>
</dbReference>
<accession>A0A834D1H3</accession>
<evidence type="ECO:0000313" key="4">
    <source>
        <dbReference type="EMBL" id="KAF5477729.1"/>
    </source>
</evidence>
<keyword evidence="3" id="KW-0012">Acyltransferase</keyword>
<reference evidence="4" key="2">
    <citation type="submission" date="2020-03" db="EMBL/GenBank/DDBJ databases">
        <title>Walnut 2.0.</title>
        <authorList>
            <person name="Marrano A."/>
            <person name="Britton M."/>
            <person name="Zimin A.V."/>
            <person name="Zaini P.A."/>
            <person name="Workman R."/>
            <person name="Puiu D."/>
            <person name="Bianco L."/>
            <person name="Allen B.J."/>
            <person name="Troggio M."/>
            <person name="Leslie C.A."/>
            <person name="Timp W."/>
            <person name="Dendekar A."/>
            <person name="Salzberg S.L."/>
            <person name="Neale D.B."/>
        </authorList>
    </citation>
    <scope>NUCLEOTIDE SEQUENCE</scope>
    <source>
        <tissue evidence="4">Leaves</tissue>
    </source>
</reference>
<protein>
    <recommendedName>
        <fullName evidence="6">BAHD acyltransferase BIA1-like</fullName>
    </recommendedName>
</protein>
<dbReference type="Pfam" id="PF02458">
    <property type="entry name" value="Transferase"/>
    <property type="match status" value="1"/>
</dbReference>
<sequence length="464" mass="51726">YRLKKTNSKLQRTDSKAKMSQIIVKTEIISRTCIKPSSPTPPDLKTFKLSLLDQLSPAIHGNMTFFFPSAVFDVAVADPDSEFARKSQLLQKSMSETLTGFYPLAGRLVDAATVDCNDDGGFFVEARCSSPLSYFLRKPNWETLDLLLPTTDPETMELSTGSMWLVKFTSFTCGGTAVSVSLTHKIADIAGLLTLLKSWTAACRGSTELVVPDFTGASILPPREIPGMSGSLNIGGEKFIARRFVFSAPKIAELKEKVTSMIGREKYYPSRVEVVLALLWKSAVSVVKSKTGTFKPTALFQAVNLRPRMEPPLPETTFGNFVWPFWVIAEEESDMEIHQLVEDMRKSKNEFLNNKANKFKGEGGFLAIMEALKERGEIFKNRKDLVMYKCTSWCKFPLFEADFGWGKPAWMTSVNKLVSNTISLMDTSSGGVEALVTLDEEEMTLFERHEELLEFASVNPSIVD</sequence>
<name>A0A834D1H3_JUGRE</name>
<comment type="caution">
    <text evidence="4">The sequence shown here is derived from an EMBL/GenBank/DDBJ whole genome shotgun (WGS) entry which is preliminary data.</text>
</comment>
<evidence type="ECO:0000256" key="1">
    <source>
        <dbReference type="ARBA" id="ARBA00009861"/>
    </source>
</evidence>
<organism evidence="4 5">
    <name type="scientific">Juglans regia</name>
    <name type="common">English walnut</name>
    <dbReference type="NCBI Taxonomy" id="51240"/>
    <lineage>
        <taxon>Eukaryota</taxon>
        <taxon>Viridiplantae</taxon>
        <taxon>Streptophyta</taxon>
        <taxon>Embryophyta</taxon>
        <taxon>Tracheophyta</taxon>
        <taxon>Spermatophyta</taxon>
        <taxon>Magnoliopsida</taxon>
        <taxon>eudicotyledons</taxon>
        <taxon>Gunneridae</taxon>
        <taxon>Pentapetalae</taxon>
        <taxon>rosids</taxon>
        <taxon>fabids</taxon>
        <taxon>Fagales</taxon>
        <taxon>Juglandaceae</taxon>
        <taxon>Juglans</taxon>
    </lineage>
</organism>
<evidence type="ECO:0000256" key="3">
    <source>
        <dbReference type="ARBA" id="ARBA00023315"/>
    </source>
</evidence>
<evidence type="ECO:0000313" key="5">
    <source>
        <dbReference type="Proteomes" id="UP000619265"/>
    </source>
</evidence>
<dbReference type="PANTHER" id="PTHR31623">
    <property type="entry name" value="F21J9.9"/>
    <property type="match status" value="1"/>
</dbReference>
<dbReference type="EMBL" id="LIHL02000002">
    <property type="protein sequence ID" value="KAF5477729.1"/>
    <property type="molecule type" value="Genomic_DNA"/>
</dbReference>
<keyword evidence="2" id="KW-0808">Transferase</keyword>
<dbReference type="Proteomes" id="UP000619265">
    <property type="component" value="Unassembled WGS sequence"/>
</dbReference>
<feature type="non-terminal residue" evidence="4">
    <location>
        <position position="1"/>
    </location>
</feature>